<evidence type="ECO:0000256" key="2">
    <source>
        <dbReference type="ARBA" id="ARBA00022759"/>
    </source>
</evidence>
<reference evidence="7" key="1">
    <citation type="submission" date="2019-12" db="EMBL/GenBank/DDBJ databases">
        <title>Novel species isolated from a subtropical stream in China.</title>
        <authorList>
            <person name="Lu H."/>
        </authorList>
    </citation>
    <scope>NUCLEOTIDE SEQUENCE [LARGE SCALE GENOMIC DNA]</scope>
    <source>
        <strain evidence="7">FT93W</strain>
    </source>
</reference>
<dbReference type="GO" id="GO:0006298">
    <property type="term" value="P:mismatch repair"/>
    <property type="evidence" value="ECO:0007669"/>
    <property type="project" value="InterPro"/>
</dbReference>
<dbReference type="AlphaFoldDB" id="A0A845I2A3"/>
<dbReference type="NCBIfam" id="TIGR00632">
    <property type="entry name" value="vsr"/>
    <property type="match status" value="1"/>
</dbReference>
<protein>
    <submittedName>
        <fullName evidence="7">DNA mismatch endonuclease Vsr</fullName>
    </submittedName>
</protein>
<dbReference type="Gene3D" id="3.40.960.10">
    <property type="entry name" value="VSR Endonuclease"/>
    <property type="match status" value="1"/>
</dbReference>
<dbReference type="InterPro" id="IPR004603">
    <property type="entry name" value="DNA_mismatch_endonuc_vsr"/>
</dbReference>
<comment type="similarity">
    <text evidence="6">Belongs to the Vsr family.</text>
</comment>
<dbReference type="RefSeq" id="WP_161035454.1">
    <property type="nucleotide sequence ID" value="NZ_WWCL01000002.1"/>
</dbReference>
<evidence type="ECO:0000256" key="5">
    <source>
        <dbReference type="ARBA" id="ARBA00023204"/>
    </source>
</evidence>
<keyword evidence="3" id="KW-0227">DNA damage</keyword>
<dbReference type="GO" id="GO:0016787">
    <property type="term" value="F:hydrolase activity"/>
    <property type="evidence" value="ECO:0007669"/>
    <property type="project" value="UniProtKB-KW"/>
</dbReference>
<dbReference type="EMBL" id="WWCL01000002">
    <property type="protein sequence ID" value="MYN45915.1"/>
    <property type="molecule type" value="Genomic_DNA"/>
</dbReference>
<evidence type="ECO:0000256" key="1">
    <source>
        <dbReference type="ARBA" id="ARBA00022722"/>
    </source>
</evidence>
<keyword evidence="4" id="KW-0378">Hydrolase</keyword>
<evidence type="ECO:0000313" key="7">
    <source>
        <dbReference type="EMBL" id="MYN45915.1"/>
    </source>
</evidence>
<dbReference type="SUPFAM" id="SSF52980">
    <property type="entry name" value="Restriction endonuclease-like"/>
    <property type="match status" value="1"/>
</dbReference>
<accession>A0A845I2A3</accession>
<sequence length="155" mass="18107">MDIVPTQKRSEMMAGIKAKNTGPEIRVRHFLHKNGFRFRLHRRDLPGNPDIVLPRYRTCIFVHGCFWHRHDGCKLASNPKSRQDFWREKFGANVRRDKLNRRLLEEDGWRVVIVWECGLRKYGPAGLDWLPHWLRGDAGSIEWPPGPLGTDDSAL</sequence>
<evidence type="ECO:0000256" key="6">
    <source>
        <dbReference type="ARBA" id="ARBA00029466"/>
    </source>
</evidence>
<dbReference type="Proteomes" id="UP000444316">
    <property type="component" value="Unassembled WGS sequence"/>
</dbReference>
<proteinExistence type="inferred from homology"/>
<comment type="caution">
    <text evidence="7">The sequence shown here is derived from an EMBL/GenBank/DDBJ whole genome shotgun (WGS) entry which is preliminary data.</text>
</comment>
<dbReference type="GO" id="GO:0004519">
    <property type="term" value="F:endonuclease activity"/>
    <property type="evidence" value="ECO:0007669"/>
    <property type="project" value="UniProtKB-KW"/>
</dbReference>
<dbReference type="CDD" id="cd00221">
    <property type="entry name" value="Vsr"/>
    <property type="match status" value="1"/>
</dbReference>
<name>A0A845I2A3_9BURK</name>
<organism evidence="7 8">
    <name type="scientific">Duganella fentianensis</name>
    <dbReference type="NCBI Taxonomy" id="2692177"/>
    <lineage>
        <taxon>Bacteria</taxon>
        <taxon>Pseudomonadati</taxon>
        <taxon>Pseudomonadota</taxon>
        <taxon>Betaproteobacteria</taxon>
        <taxon>Burkholderiales</taxon>
        <taxon>Oxalobacteraceae</taxon>
        <taxon>Telluria group</taxon>
        <taxon>Duganella</taxon>
    </lineage>
</organism>
<evidence type="ECO:0000313" key="8">
    <source>
        <dbReference type="Proteomes" id="UP000444316"/>
    </source>
</evidence>
<keyword evidence="1" id="KW-0540">Nuclease</keyword>
<keyword evidence="5" id="KW-0234">DNA repair</keyword>
<evidence type="ECO:0000256" key="4">
    <source>
        <dbReference type="ARBA" id="ARBA00022801"/>
    </source>
</evidence>
<gene>
    <name evidence="7" type="primary">vsr</name>
    <name evidence="7" type="ORF">GTP23_12740</name>
</gene>
<evidence type="ECO:0000256" key="3">
    <source>
        <dbReference type="ARBA" id="ARBA00022763"/>
    </source>
</evidence>
<keyword evidence="8" id="KW-1185">Reference proteome</keyword>
<keyword evidence="2 7" id="KW-0255">Endonuclease</keyword>
<dbReference type="InterPro" id="IPR011335">
    <property type="entry name" value="Restrct_endonuc-II-like"/>
</dbReference>
<dbReference type="Pfam" id="PF03852">
    <property type="entry name" value="Vsr"/>
    <property type="match status" value="1"/>
</dbReference>